<reference evidence="1" key="1">
    <citation type="submission" date="2021-01" db="EMBL/GenBank/DDBJ databases">
        <authorList>
            <person name="Corre E."/>
            <person name="Pelletier E."/>
            <person name="Niang G."/>
            <person name="Scheremetjew M."/>
            <person name="Finn R."/>
            <person name="Kale V."/>
            <person name="Holt S."/>
            <person name="Cochrane G."/>
            <person name="Meng A."/>
            <person name="Brown T."/>
            <person name="Cohen L."/>
        </authorList>
    </citation>
    <scope>NUCLEOTIDE SEQUENCE</scope>
    <source>
        <strain evidence="1">Clade-D-RCC2572</strain>
    </source>
</reference>
<evidence type="ECO:0000313" key="1">
    <source>
        <dbReference type="EMBL" id="CAD8577674.1"/>
    </source>
</evidence>
<protein>
    <submittedName>
        <fullName evidence="1">Uncharacterized protein</fullName>
    </submittedName>
</protein>
<organism evidence="1">
    <name type="scientific">Ostreococcus mediterraneus</name>
    <dbReference type="NCBI Taxonomy" id="1486918"/>
    <lineage>
        <taxon>Eukaryota</taxon>
        <taxon>Viridiplantae</taxon>
        <taxon>Chlorophyta</taxon>
        <taxon>Mamiellophyceae</taxon>
        <taxon>Mamiellales</taxon>
        <taxon>Bathycoccaceae</taxon>
        <taxon>Ostreococcus</taxon>
    </lineage>
</organism>
<accession>A0A7S0KD65</accession>
<dbReference type="EMBL" id="HBEW01001557">
    <property type="protein sequence ID" value="CAD8577674.1"/>
    <property type="molecule type" value="Transcribed_RNA"/>
</dbReference>
<gene>
    <name evidence="1" type="ORF">OMED0929_LOCUS1322</name>
</gene>
<sequence>MELHLRHTIETASGDHNYGDSDLPVEVRRALGGWEYGADRDTLSLCANTGGTVRSEQVAGVSTSAFCSNLSHLREHPKCSQQNNPEVCTKDRDLVEESSSKYLTRAVAPHTQSGTQSVQISHLNTLNDLRTLAQKIQEEYLSLRGSNELTPSKNYELQQKMLHVKTEIAALQRH</sequence>
<proteinExistence type="predicted"/>
<dbReference type="AlphaFoldDB" id="A0A7S0KD65"/>
<name>A0A7S0KD65_9CHLO</name>